<reference evidence="3" key="1">
    <citation type="submission" date="2023-03" db="EMBL/GenBank/DDBJ databases">
        <authorList>
            <person name="Steffen K."/>
            <person name="Cardenas P."/>
        </authorList>
    </citation>
    <scope>NUCLEOTIDE SEQUENCE</scope>
</reference>
<protein>
    <submittedName>
        <fullName evidence="3">Uncharacterized protein</fullName>
    </submittedName>
</protein>
<sequence length="110" mass="12434">MEDTERVIPTDDELRKRLFSTPSPNKTARESEEDDRAAGNRPSNGRGARPRRKPRKAGFRLSLLAVMLFLLLCAFALVAALNPDDDSWRKITWDRAKEGKNTNLANDLPL</sequence>
<keyword evidence="4" id="KW-1185">Reference proteome</keyword>
<dbReference type="AlphaFoldDB" id="A0AA35SNG8"/>
<name>A0AA35SNG8_GEOBA</name>
<keyword evidence="2" id="KW-1133">Transmembrane helix</keyword>
<dbReference type="Proteomes" id="UP001174909">
    <property type="component" value="Unassembled WGS sequence"/>
</dbReference>
<keyword evidence="2" id="KW-0472">Membrane</keyword>
<keyword evidence="2" id="KW-0812">Transmembrane</keyword>
<proteinExistence type="predicted"/>
<feature type="compositionally biased region" description="Basic and acidic residues" evidence="1">
    <location>
        <begin position="1"/>
        <end position="16"/>
    </location>
</feature>
<organism evidence="3 4">
    <name type="scientific">Geodia barretti</name>
    <name type="common">Barrett's horny sponge</name>
    <dbReference type="NCBI Taxonomy" id="519541"/>
    <lineage>
        <taxon>Eukaryota</taxon>
        <taxon>Metazoa</taxon>
        <taxon>Porifera</taxon>
        <taxon>Demospongiae</taxon>
        <taxon>Heteroscleromorpha</taxon>
        <taxon>Tetractinellida</taxon>
        <taxon>Astrophorina</taxon>
        <taxon>Geodiidae</taxon>
        <taxon>Geodia</taxon>
    </lineage>
</organism>
<feature type="region of interest" description="Disordered" evidence="1">
    <location>
        <begin position="1"/>
        <end position="54"/>
    </location>
</feature>
<accession>A0AA35SNG8</accession>
<evidence type="ECO:0000256" key="2">
    <source>
        <dbReference type="SAM" id="Phobius"/>
    </source>
</evidence>
<evidence type="ECO:0000313" key="4">
    <source>
        <dbReference type="Proteomes" id="UP001174909"/>
    </source>
</evidence>
<comment type="caution">
    <text evidence="3">The sequence shown here is derived from an EMBL/GenBank/DDBJ whole genome shotgun (WGS) entry which is preliminary data.</text>
</comment>
<dbReference type="EMBL" id="CASHTH010002642">
    <property type="protein sequence ID" value="CAI8033088.1"/>
    <property type="molecule type" value="Genomic_DNA"/>
</dbReference>
<evidence type="ECO:0000313" key="3">
    <source>
        <dbReference type="EMBL" id="CAI8033088.1"/>
    </source>
</evidence>
<gene>
    <name evidence="3" type="ORF">GBAR_LOCUS18666</name>
</gene>
<feature type="transmembrane region" description="Helical" evidence="2">
    <location>
        <begin position="61"/>
        <end position="81"/>
    </location>
</feature>
<evidence type="ECO:0000256" key="1">
    <source>
        <dbReference type="SAM" id="MobiDB-lite"/>
    </source>
</evidence>